<dbReference type="InterPro" id="IPR029068">
    <property type="entry name" value="Glyas_Bleomycin-R_OHBP_Dase"/>
</dbReference>
<reference evidence="3 4" key="1">
    <citation type="submission" date="2018-07" db="EMBL/GenBank/DDBJ databases">
        <title>Anaerosacharophilus polymeroproducens gen. nov. sp. nov., an anaerobic bacterium isolated from salt field.</title>
        <authorList>
            <person name="Kim W."/>
            <person name="Yang S.-H."/>
            <person name="Oh J."/>
            <person name="Lee J.-H."/>
            <person name="Kwon K.K."/>
        </authorList>
    </citation>
    <scope>NUCLEOTIDE SEQUENCE [LARGE SCALE GENOMIC DNA]</scope>
    <source>
        <strain evidence="3 4">MCWD5</strain>
    </source>
</reference>
<dbReference type="Pfam" id="PF13669">
    <property type="entry name" value="Glyoxalase_4"/>
    <property type="match status" value="1"/>
</dbReference>
<dbReference type="Gene3D" id="3.10.180.10">
    <property type="entry name" value="2,3-Dihydroxybiphenyl 1,2-Dioxygenase, domain 1"/>
    <property type="match status" value="1"/>
</dbReference>
<evidence type="ECO:0000313" key="4">
    <source>
        <dbReference type="Proteomes" id="UP000255036"/>
    </source>
</evidence>
<evidence type="ECO:0000313" key="3">
    <source>
        <dbReference type="EMBL" id="RDU22110.1"/>
    </source>
</evidence>
<organism evidence="3 4">
    <name type="scientific">Anaerosacchariphilus polymeriproducens</name>
    <dbReference type="NCBI Taxonomy" id="1812858"/>
    <lineage>
        <taxon>Bacteria</taxon>
        <taxon>Bacillati</taxon>
        <taxon>Bacillota</taxon>
        <taxon>Clostridia</taxon>
        <taxon>Lachnospirales</taxon>
        <taxon>Lachnospiraceae</taxon>
        <taxon>Anaerosacchariphilus</taxon>
    </lineage>
</organism>
<dbReference type="InterPro" id="IPR037523">
    <property type="entry name" value="VOC_core"/>
</dbReference>
<feature type="domain" description="VOC" evidence="2">
    <location>
        <begin position="8"/>
        <end position="135"/>
    </location>
</feature>
<sequence>MDVNRVKNIHHIGYLVKNIEDSIQVFEALGYVKETEIINDEARGIYICFLIKDGYRVELVSPINENSTVSGLIKKLGNTPYHICYEVEKIEEAIDSLKKQKYVLLQKPKEAVAIEGKRVAFLYEKNIGMIELVEVM</sequence>
<protein>
    <recommendedName>
        <fullName evidence="2">VOC domain-containing protein</fullName>
    </recommendedName>
</protein>
<proteinExistence type="predicted"/>
<comment type="caution">
    <text evidence="3">The sequence shown here is derived from an EMBL/GenBank/DDBJ whole genome shotgun (WGS) entry which is preliminary data.</text>
</comment>
<gene>
    <name evidence="3" type="ORF">DWV06_16405</name>
</gene>
<dbReference type="GO" id="GO:0046491">
    <property type="term" value="P:L-methylmalonyl-CoA metabolic process"/>
    <property type="evidence" value="ECO:0007669"/>
    <property type="project" value="TreeGrafter"/>
</dbReference>
<keyword evidence="4" id="KW-1185">Reference proteome</keyword>
<dbReference type="PROSITE" id="PS51819">
    <property type="entry name" value="VOC"/>
    <property type="match status" value="1"/>
</dbReference>
<dbReference type="SUPFAM" id="SSF54593">
    <property type="entry name" value="Glyoxalase/Bleomycin resistance protein/Dihydroxybiphenyl dioxygenase"/>
    <property type="match status" value="1"/>
</dbReference>
<dbReference type="PANTHER" id="PTHR43048:SF3">
    <property type="entry name" value="METHYLMALONYL-COA EPIMERASE, MITOCHONDRIAL"/>
    <property type="match status" value="1"/>
</dbReference>
<dbReference type="GO" id="GO:0046872">
    <property type="term" value="F:metal ion binding"/>
    <property type="evidence" value="ECO:0007669"/>
    <property type="project" value="UniProtKB-KW"/>
</dbReference>
<accession>A0A371ARL5</accession>
<dbReference type="GO" id="GO:0004493">
    <property type="term" value="F:methylmalonyl-CoA epimerase activity"/>
    <property type="evidence" value="ECO:0007669"/>
    <property type="project" value="TreeGrafter"/>
</dbReference>
<name>A0A371ARL5_9FIRM</name>
<dbReference type="InterPro" id="IPR051785">
    <property type="entry name" value="MMCE/EMCE_epimerase"/>
</dbReference>
<dbReference type="OrthoDB" id="9788468at2"/>
<evidence type="ECO:0000256" key="1">
    <source>
        <dbReference type="ARBA" id="ARBA00022723"/>
    </source>
</evidence>
<keyword evidence="1" id="KW-0479">Metal-binding</keyword>
<dbReference type="AlphaFoldDB" id="A0A371ARL5"/>
<dbReference type="EMBL" id="QRCT01000050">
    <property type="protein sequence ID" value="RDU22110.1"/>
    <property type="molecule type" value="Genomic_DNA"/>
</dbReference>
<dbReference type="PANTHER" id="PTHR43048">
    <property type="entry name" value="METHYLMALONYL-COA EPIMERASE"/>
    <property type="match status" value="1"/>
</dbReference>
<evidence type="ECO:0000259" key="2">
    <source>
        <dbReference type="PROSITE" id="PS51819"/>
    </source>
</evidence>
<dbReference type="Proteomes" id="UP000255036">
    <property type="component" value="Unassembled WGS sequence"/>
</dbReference>